<dbReference type="EMBL" id="CAWUPB010000851">
    <property type="protein sequence ID" value="CAK7327213.1"/>
    <property type="molecule type" value="Genomic_DNA"/>
</dbReference>
<dbReference type="AlphaFoldDB" id="A0AAV1R2G8"/>
<feature type="non-terminal residue" evidence="2">
    <location>
        <position position="54"/>
    </location>
</feature>
<reference evidence="2 3" key="1">
    <citation type="submission" date="2024-01" db="EMBL/GenBank/DDBJ databases">
        <authorList>
            <person name="Waweru B."/>
        </authorList>
    </citation>
    <scope>NUCLEOTIDE SEQUENCE [LARGE SCALE GENOMIC DNA]</scope>
</reference>
<dbReference type="Proteomes" id="UP001314170">
    <property type="component" value="Unassembled WGS sequence"/>
</dbReference>
<keyword evidence="1" id="KW-1133">Transmembrane helix</keyword>
<name>A0AAV1R2G8_9ROSI</name>
<gene>
    <name evidence="2" type="ORF">DCAF_LOCUS4920</name>
</gene>
<evidence type="ECO:0000256" key="1">
    <source>
        <dbReference type="SAM" id="Phobius"/>
    </source>
</evidence>
<accession>A0AAV1R2G8</accession>
<keyword evidence="1" id="KW-0812">Transmembrane</keyword>
<keyword evidence="3" id="KW-1185">Reference proteome</keyword>
<sequence>SIRPDCFAEPQNMPVCCLPKSPLTIDSLHYTTLAGLPIYIMMAVLLMSSLFLAS</sequence>
<feature type="transmembrane region" description="Helical" evidence="1">
    <location>
        <begin position="28"/>
        <end position="53"/>
    </location>
</feature>
<feature type="non-terminal residue" evidence="2">
    <location>
        <position position="1"/>
    </location>
</feature>
<keyword evidence="1" id="KW-0472">Membrane</keyword>
<proteinExistence type="predicted"/>
<organism evidence="2 3">
    <name type="scientific">Dovyalis caffra</name>
    <dbReference type="NCBI Taxonomy" id="77055"/>
    <lineage>
        <taxon>Eukaryota</taxon>
        <taxon>Viridiplantae</taxon>
        <taxon>Streptophyta</taxon>
        <taxon>Embryophyta</taxon>
        <taxon>Tracheophyta</taxon>
        <taxon>Spermatophyta</taxon>
        <taxon>Magnoliopsida</taxon>
        <taxon>eudicotyledons</taxon>
        <taxon>Gunneridae</taxon>
        <taxon>Pentapetalae</taxon>
        <taxon>rosids</taxon>
        <taxon>fabids</taxon>
        <taxon>Malpighiales</taxon>
        <taxon>Salicaceae</taxon>
        <taxon>Flacourtieae</taxon>
        <taxon>Dovyalis</taxon>
    </lineage>
</organism>
<evidence type="ECO:0000313" key="3">
    <source>
        <dbReference type="Proteomes" id="UP001314170"/>
    </source>
</evidence>
<evidence type="ECO:0000313" key="2">
    <source>
        <dbReference type="EMBL" id="CAK7327213.1"/>
    </source>
</evidence>
<comment type="caution">
    <text evidence="2">The sequence shown here is derived from an EMBL/GenBank/DDBJ whole genome shotgun (WGS) entry which is preliminary data.</text>
</comment>
<protein>
    <submittedName>
        <fullName evidence="2">Uncharacterized protein</fullName>
    </submittedName>
</protein>